<reference evidence="3" key="1">
    <citation type="submission" date="2021-01" db="EMBL/GenBank/DDBJ databases">
        <authorList>
            <person name="Corre E."/>
            <person name="Pelletier E."/>
            <person name="Niang G."/>
            <person name="Scheremetjew M."/>
            <person name="Finn R."/>
            <person name="Kale V."/>
            <person name="Holt S."/>
            <person name="Cochrane G."/>
            <person name="Meng A."/>
            <person name="Brown T."/>
            <person name="Cohen L."/>
        </authorList>
    </citation>
    <scope>NUCLEOTIDE SEQUENCE</scope>
    <source>
        <strain evidence="3">CCMP1510</strain>
    </source>
</reference>
<dbReference type="EMBL" id="HBIJ01021889">
    <property type="protein sequence ID" value="CAE0373421.1"/>
    <property type="molecule type" value="Transcribed_RNA"/>
</dbReference>
<gene>
    <name evidence="3" type="ORF">ALAG00032_LOCUS14222</name>
</gene>
<feature type="compositionally biased region" description="Polar residues" evidence="1">
    <location>
        <begin position="116"/>
        <end position="128"/>
    </location>
</feature>
<evidence type="ECO:0000256" key="2">
    <source>
        <dbReference type="SAM" id="SignalP"/>
    </source>
</evidence>
<keyword evidence="2" id="KW-0732">Signal</keyword>
<feature type="signal peptide" evidence="2">
    <location>
        <begin position="1"/>
        <end position="21"/>
    </location>
</feature>
<accession>A0A7S3K317</accession>
<proteinExistence type="predicted"/>
<sequence length="128" mass="14385">MKCIRGRLLALLLSVVLSSYGQEEEIFAPVTVHIRLRKDELVPYVHPGGPILDEQLRNFCKDQLKNEMDKKGIDASKEKTDPLFGLMENIWVTCRNTLRQNLPAALRSAASSPNAQENPTSARQNPDL</sequence>
<dbReference type="AlphaFoldDB" id="A0A7S3K317"/>
<organism evidence="3">
    <name type="scientific">Aureoumbra lagunensis</name>
    <dbReference type="NCBI Taxonomy" id="44058"/>
    <lineage>
        <taxon>Eukaryota</taxon>
        <taxon>Sar</taxon>
        <taxon>Stramenopiles</taxon>
        <taxon>Ochrophyta</taxon>
        <taxon>Pelagophyceae</taxon>
        <taxon>Pelagomonadales</taxon>
        <taxon>Aureoumbra</taxon>
    </lineage>
</organism>
<name>A0A7S3K317_9STRA</name>
<feature type="chain" id="PRO_5031477076" evidence="2">
    <location>
        <begin position="22"/>
        <end position="128"/>
    </location>
</feature>
<feature type="region of interest" description="Disordered" evidence="1">
    <location>
        <begin position="105"/>
        <end position="128"/>
    </location>
</feature>
<evidence type="ECO:0000256" key="1">
    <source>
        <dbReference type="SAM" id="MobiDB-lite"/>
    </source>
</evidence>
<evidence type="ECO:0000313" key="3">
    <source>
        <dbReference type="EMBL" id="CAE0373421.1"/>
    </source>
</evidence>
<feature type="compositionally biased region" description="Low complexity" evidence="1">
    <location>
        <begin position="105"/>
        <end position="115"/>
    </location>
</feature>
<protein>
    <submittedName>
        <fullName evidence="3">Uncharacterized protein</fullName>
    </submittedName>
</protein>